<evidence type="ECO:0000313" key="3">
    <source>
        <dbReference type="EMBL" id="TNM70649.1"/>
    </source>
</evidence>
<dbReference type="AlphaFoldDB" id="A0A5C4Y543"/>
<proteinExistence type="predicted"/>
<dbReference type="GO" id="GO:0006355">
    <property type="term" value="P:regulation of DNA-templated transcription"/>
    <property type="evidence" value="ECO:0007669"/>
    <property type="project" value="InterPro"/>
</dbReference>
<protein>
    <recommendedName>
        <fullName evidence="6">CopG family transcriptional regulator</fullName>
    </recommendedName>
</protein>
<keyword evidence="5" id="KW-1185">Reference proteome</keyword>
<evidence type="ECO:0000313" key="5">
    <source>
        <dbReference type="Proteomes" id="UP000629870"/>
    </source>
</evidence>
<reference evidence="3 4" key="1">
    <citation type="submission" date="2019-06" db="EMBL/GenBank/DDBJ databases">
        <title>Genome sequence of Deinococcus radiopugnans ATCC 19172.</title>
        <authorList>
            <person name="Maclea K.S."/>
            <person name="Maynard C.R."/>
        </authorList>
    </citation>
    <scope>NUCLEOTIDE SEQUENCE [LARGE SCALE GENOMIC DNA]</scope>
    <source>
        <strain evidence="3 4">ATCC 19172</strain>
    </source>
</reference>
<gene>
    <name evidence="3" type="ORF">FHR04_12150</name>
    <name evidence="2" type="ORF">HNQ04_002384</name>
</gene>
<dbReference type="Gene3D" id="1.10.1220.10">
    <property type="entry name" value="Met repressor-like"/>
    <property type="match status" value="1"/>
</dbReference>
<dbReference type="RefSeq" id="WP_139403674.1">
    <property type="nucleotide sequence ID" value="NZ_JACHEW010000011.1"/>
</dbReference>
<evidence type="ECO:0000256" key="1">
    <source>
        <dbReference type="SAM" id="MobiDB-lite"/>
    </source>
</evidence>
<dbReference type="Proteomes" id="UP000313988">
    <property type="component" value="Unassembled WGS sequence"/>
</dbReference>
<name>A0A5C4Y543_9DEIO</name>
<dbReference type="EMBL" id="JACHEW010000011">
    <property type="protein sequence ID" value="MBB6017122.1"/>
    <property type="molecule type" value="Genomic_DNA"/>
</dbReference>
<dbReference type="EMBL" id="VDMO01000012">
    <property type="protein sequence ID" value="TNM70649.1"/>
    <property type="molecule type" value="Genomic_DNA"/>
</dbReference>
<evidence type="ECO:0008006" key="6">
    <source>
        <dbReference type="Google" id="ProtNLM"/>
    </source>
</evidence>
<feature type="compositionally biased region" description="Basic and acidic residues" evidence="1">
    <location>
        <begin position="1"/>
        <end position="15"/>
    </location>
</feature>
<accession>A0A5C4Y543</accession>
<sequence length="86" mass="9738">MSEAPKKPARFDLRAIRQSKPEAAAPPPEPLPEPEEKLVQFGSHMLAGTKRRLKQAAAREGRKQYETLHDAVTEYLARHHPELSED</sequence>
<dbReference type="InterPro" id="IPR013321">
    <property type="entry name" value="Arc_rbn_hlx_hlx"/>
</dbReference>
<comment type="caution">
    <text evidence="3">The sequence shown here is derived from an EMBL/GenBank/DDBJ whole genome shotgun (WGS) entry which is preliminary data.</text>
</comment>
<evidence type="ECO:0000313" key="4">
    <source>
        <dbReference type="Proteomes" id="UP000313988"/>
    </source>
</evidence>
<evidence type="ECO:0000313" key="2">
    <source>
        <dbReference type="EMBL" id="MBB6017122.1"/>
    </source>
</evidence>
<dbReference type="Proteomes" id="UP000629870">
    <property type="component" value="Unassembled WGS sequence"/>
</dbReference>
<dbReference type="OrthoDB" id="9033039at2"/>
<feature type="region of interest" description="Disordered" evidence="1">
    <location>
        <begin position="1"/>
        <end position="35"/>
    </location>
</feature>
<organism evidence="3 4">
    <name type="scientific">Deinococcus radiopugnans ATCC 19172</name>
    <dbReference type="NCBI Taxonomy" id="585398"/>
    <lineage>
        <taxon>Bacteria</taxon>
        <taxon>Thermotogati</taxon>
        <taxon>Deinococcota</taxon>
        <taxon>Deinococci</taxon>
        <taxon>Deinococcales</taxon>
        <taxon>Deinococcaceae</taxon>
        <taxon>Deinococcus</taxon>
    </lineage>
</organism>
<reference evidence="2 5" key="2">
    <citation type="submission" date="2020-08" db="EMBL/GenBank/DDBJ databases">
        <title>Genomic Encyclopedia of Type Strains, Phase IV (KMG-IV): sequencing the most valuable type-strain genomes for metagenomic binning, comparative biology and taxonomic classification.</title>
        <authorList>
            <person name="Goeker M."/>
        </authorList>
    </citation>
    <scope>NUCLEOTIDE SEQUENCE [LARGE SCALE GENOMIC DNA]</scope>
    <source>
        <strain evidence="2 5">DSM 12027</strain>
    </source>
</reference>